<feature type="transmembrane region" description="Helical" evidence="1">
    <location>
        <begin position="12"/>
        <end position="30"/>
    </location>
</feature>
<sequence>MRIKEKLSFVQIIYATIVAGLLSGIVKFGWEVMLPPRTPERNMTNPPQELLQKLGFSPELTHLTYQFSDQSMPWISFIVHFGFSIAFAFIYIILVEYFSKLSMGYGSIFGIAVWIVFHLVVMPIMHVVPSAFQQPMQEHISELFGHILWMMVIEFVRRYFVYKSKI</sequence>
<dbReference type="RefSeq" id="WP_101117123.1">
    <property type="nucleotide sequence ID" value="NZ_CP195802.1"/>
</dbReference>
<comment type="caution">
    <text evidence="2">The sequence shown here is derived from an EMBL/GenBank/DDBJ whole genome shotgun (WGS) entry which is preliminary data.</text>
</comment>
<keyword evidence="3" id="KW-1185">Reference proteome</keyword>
<accession>A0ABX5IKI8</accession>
<keyword evidence="1" id="KW-1133">Transmembrane helix</keyword>
<dbReference type="InterPro" id="IPR009898">
    <property type="entry name" value="DUF1440"/>
</dbReference>
<feature type="transmembrane region" description="Helical" evidence="1">
    <location>
        <begin position="140"/>
        <end position="160"/>
    </location>
</feature>
<name>A0ABX5IKI8_9STAP</name>
<dbReference type="Proteomes" id="UP000240859">
    <property type="component" value="Unassembled WGS sequence"/>
</dbReference>
<evidence type="ECO:0000313" key="3">
    <source>
        <dbReference type="Proteomes" id="UP000240859"/>
    </source>
</evidence>
<reference evidence="2 3" key="1">
    <citation type="journal article" date="2016" name="Front. Microbiol.">
        <title>Comprehensive Phylogenetic Analysis of Bovine Non-aureus Staphylococci Species Based on Whole-Genome Sequencing.</title>
        <authorList>
            <person name="Naushad S."/>
            <person name="Barkema H.W."/>
            <person name="Luby C."/>
            <person name="Condas L.A."/>
            <person name="Nobrega D.B."/>
            <person name="Carson D.A."/>
            <person name="De Buck J."/>
        </authorList>
    </citation>
    <scope>NUCLEOTIDE SEQUENCE [LARGE SCALE GENOMIC DNA]</scope>
    <source>
        <strain evidence="2 3">SNUC 1084</strain>
    </source>
</reference>
<protein>
    <submittedName>
        <fullName evidence="2">DUF1440 domain-containing protein</fullName>
    </submittedName>
</protein>
<evidence type="ECO:0000256" key="1">
    <source>
        <dbReference type="SAM" id="Phobius"/>
    </source>
</evidence>
<keyword evidence="1" id="KW-0812">Transmembrane</keyword>
<dbReference type="Pfam" id="PF07274">
    <property type="entry name" value="DUF1440"/>
    <property type="match status" value="1"/>
</dbReference>
<organism evidence="2 3">
    <name type="scientific">Staphylococcus succinus</name>
    <dbReference type="NCBI Taxonomy" id="61015"/>
    <lineage>
        <taxon>Bacteria</taxon>
        <taxon>Bacillati</taxon>
        <taxon>Bacillota</taxon>
        <taxon>Bacilli</taxon>
        <taxon>Bacillales</taxon>
        <taxon>Staphylococcaceae</taxon>
        <taxon>Staphylococcus</taxon>
    </lineage>
</organism>
<feature type="transmembrane region" description="Helical" evidence="1">
    <location>
        <begin position="74"/>
        <end position="94"/>
    </location>
</feature>
<keyword evidence="1" id="KW-0472">Membrane</keyword>
<evidence type="ECO:0000313" key="2">
    <source>
        <dbReference type="EMBL" id="PTI65879.1"/>
    </source>
</evidence>
<proteinExistence type="predicted"/>
<dbReference type="EMBL" id="PZFR01000146">
    <property type="protein sequence ID" value="PTI65879.1"/>
    <property type="molecule type" value="Genomic_DNA"/>
</dbReference>
<gene>
    <name evidence="2" type="ORF">BU057_12860</name>
</gene>
<feature type="transmembrane region" description="Helical" evidence="1">
    <location>
        <begin position="106"/>
        <end position="128"/>
    </location>
</feature>